<feature type="compositionally biased region" description="Low complexity" evidence="3">
    <location>
        <begin position="88"/>
        <end position="104"/>
    </location>
</feature>
<keyword evidence="6" id="KW-1185">Reference proteome</keyword>
<reference evidence="5 6" key="1">
    <citation type="submission" date="2020-03" db="EMBL/GenBank/DDBJ databases">
        <title>Draft genome of Streptomyces sp. ventii, isolated from the Axial Seamount in the Pacific Ocean, and resequencing of the two type strains Streptomyces lonarensis strain NCL 716 and Streptomyces bohaiensis strain 11A07.</title>
        <authorList>
            <person name="Loughran R.M."/>
            <person name="Pfannmuller K.M."/>
            <person name="Wasson B.J."/>
            <person name="Deadmond M.C."/>
            <person name="Paddock B.E."/>
            <person name="Koyack M.J."/>
            <person name="Gallegos D.A."/>
            <person name="Mitchell E.A."/>
            <person name="Ushijima B."/>
            <person name="Saw J.H."/>
            <person name="Mcphail K.L."/>
            <person name="Videau P."/>
        </authorList>
    </citation>
    <scope>NUCLEOTIDE SEQUENCE [LARGE SCALE GENOMIC DNA]</scope>
    <source>
        <strain evidence="5 6">NCL716</strain>
    </source>
</reference>
<keyword evidence="2" id="KW-0804">Transcription</keyword>
<keyword evidence="1" id="KW-0805">Transcription regulation</keyword>
<evidence type="ECO:0000313" key="5">
    <source>
        <dbReference type="EMBL" id="NJQ06448.1"/>
    </source>
</evidence>
<evidence type="ECO:0000256" key="2">
    <source>
        <dbReference type="ARBA" id="ARBA00023163"/>
    </source>
</evidence>
<proteinExistence type="predicted"/>
<evidence type="ECO:0000313" key="6">
    <source>
        <dbReference type="Proteomes" id="UP000578686"/>
    </source>
</evidence>
<dbReference type="Proteomes" id="UP000578686">
    <property type="component" value="Unassembled WGS sequence"/>
</dbReference>
<protein>
    <recommendedName>
        <fullName evidence="7">Zinc-finger domain-containing protein</fullName>
    </recommendedName>
</protein>
<dbReference type="InterPro" id="IPR041916">
    <property type="entry name" value="Anti_sigma_zinc_sf"/>
</dbReference>
<comment type="caution">
    <text evidence="5">The sequence shown here is derived from an EMBL/GenBank/DDBJ whole genome shotgun (WGS) entry which is preliminary data.</text>
</comment>
<keyword evidence="4" id="KW-0812">Transmembrane</keyword>
<keyword evidence="4" id="KW-0472">Membrane</keyword>
<feature type="transmembrane region" description="Helical" evidence="4">
    <location>
        <begin position="131"/>
        <end position="149"/>
    </location>
</feature>
<dbReference type="Gene3D" id="1.10.10.1320">
    <property type="entry name" value="Anti-sigma factor, zinc-finger domain"/>
    <property type="match status" value="1"/>
</dbReference>
<evidence type="ECO:0000256" key="1">
    <source>
        <dbReference type="ARBA" id="ARBA00023015"/>
    </source>
</evidence>
<evidence type="ECO:0000256" key="4">
    <source>
        <dbReference type="SAM" id="Phobius"/>
    </source>
</evidence>
<evidence type="ECO:0008006" key="7">
    <source>
        <dbReference type="Google" id="ProtNLM"/>
    </source>
</evidence>
<gene>
    <name evidence="5" type="ORF">HCN56_12860</name>
</gene>
<sequence length="334" mass="34134">MKEAHPDPAELAALGEDLLDPAESAAVRGHLADCADCTALLADLELLAVELPLLDPPEPMPTSVADRIEAALAAEADAVSRETQATHTGSAARTPRSAATTATTGGDGRSPGPQISAAGSNSSRRGRRRHYLLAAVGAVVALGAGGLIAQSLGEGGGGPDVVAGASESGAEDDQEMFSEQIDSDALETEVQELLTAPPAGSEETGPQSAPPSSEPPRTDPRSEAPSPDRDDDPAEEYSTQGGVPGNEESAEALGETQQADGTAPECVLAATGRQDQPLAVADHYEYEGVDSYVLILPDRGDEESVDVFVVDAACAIDQPTEAGVVLHADTYPRA</sequence>
<accession>A0A7X6HZA2</accession>
<dbReference type="EMBL" id="JAAVJD010000084">
    <property type="protein sequence ID" value="NJQ06448.1"/>
    <property type="molecule type" value="Genomic_DNA"/>
</dbReference>
<feature type="region of interest" description="Disordered" evidence="3">
    <location>
        <begin position="75"/>
        <end position="126"/>
    </location>
</feature>
<evidence type="ECO:0000256" key="3">
    <source>
        <dbReference type="SAM" id="MobiDB-lite"/>
    </source>
</evidence>
<dbReference type="AlphaFoldDB" id="A0A7X6HZA2"/>
<dbReference type="RefSeq" id="WP_167970545.1">
    <property type="nucleotide sequence ID" value="NZ_BHZG01000298.1"/>
</dbReference>
<feature type="region of interest" description="Disordered" evidence="3">
    <location>
        <begin position="197"/>
        <end position="275"/>
    </location>
</feature>
<feature type="compositionally biased region" description="Basic and acidic residues" evidence="3">
    <location>
        <begin position="216"/>
        <end position="228"/>
    </location>
</feature>
<keyword evidence="4" id="KW-1133">Transmembrane helix</keyword>
<name>A0A7X6HZA2_9ACTN</name>
<organism evidence="5 6">
    <name type="scientific">Streptomyces lonarensis</name>
    <dbReference type="NCBI Taxonomy" id="700599"/>
    <lineage>
        <taxon>Bacteria</taxon>
        <taxon>Bacillati</taxon>
        <taxon>Actinomycetota</taxon>
        <taxon>Actinomycetes</taxon>
        <taxon>Kitasatosporales</taxon>
        <taxon>Streptomycetaceae</taxon>
        <taxon>Streptomyces</taxon>
    </lineage>
</organism>